<evidence type="ECO:0000313" key="2">
    <source>
        <dbReference type="EMBL" id="KAH7375075.1"/>
    </source>
</evidence>
<feature type="region of interest" description="Disordered" evidence="1">
    <location>
        <begin position="260"/>
        <end position="356"/>
    </location>
</feature>
<protein>
    <recommendedName>
        <fullName evidence="4">Developmental regulator</fullName>
    </recommendedName>
</protein>
<feature type="region of interest" description="Disordered" evidence="1">
    <location>
        <begin position="163"/>
        <end position="184"/>
    </location>
</feature>
<feature type="compositionally biased region" description="Pro residues" evidence="1">
    <location>
        <begin position="286"/>
        <end position="298"/>
    </location>
</feature>
<feature type="compositionally biased region" description="Low complexity" evidence="1">
    <location>
        <begin position="74"/>
        <end position="88"/>
    </location>
</feature>
<keyword evidence="3" id="KW-1185">Reference proteome</keyword>
<feature type="region of interest" description="Disordered" evidence="1">
    <location>
        <begin position="65"/>
        <end position="88"/>
    </location>
</feature>
<reference evidence="2" key="1">
    <citation type="journal article" date="2021" name="Nat. Commun.">
        <title>Genetic determinants of endophytism in the Arabidopsis root mycobiome.</title>
        <authorList>
            <person name="Mesny F."/>
            <person name="Miyauchi S."/>
            <person name="Thiergart T."/>
            <person name="Pickel B."/>
            <person name="Atanasova L."/>
            <person name="Karlsson M."/>
            <person name="Huettel B."/>
            <person name="Barry K.W."/>
            <person name="Haridas S."/>
            <person name="Chen C."/>
            <person name="Bauer D."/>
            <person name="Andreopoulos W."/>
            <person name="Pangilinan J."/>
            <person name="LaButti K."/>
            <person name="Riley R."/>
            <person name="Lipzen A."/>
            <person name="Clum A."/>
            <person name="Drula E."/>
            <person name="Henrissat B."/>
            <person name="Kohler A."/>
            <person name="Grigoriev I.V."/>
            <person name="Martin F.M."/>
            <person name="Hacquard S."/>
        </authorList>
    </citation>
    <scope>NUCLEOTIDE SEQUENCE</scope>
    <source>
        <strain evidence="2">MPI-CAGE-AT-0016</strain>
    </source>
</reference>
<sequence length="356" mass="39361">MPAYLCHGFRWHRPSIRVFVVVQNIDEAAPEWIIAPESSNAILRSFYSLFDFLPEPRRDILDERSRKKIKSRKPSSTTENSLAAGLSESELALPPPTVPLEDDDVLVNDWSAVKLLEEYDPADLTNVSRPYAFVADHVMRVDLSVSVVEEMARYEERMARDGAGDKAMGAPSSDDYTNKAAGKKTSAKKAGWLEKLRDQLQQGEDIRWYVVVCGDEERAVQEDILEESRVARENVYAGKQPATSLNGHTRATSRDIQRLASNSEAGPSGRDRSTSASKRVTGGYSPFPPTAQPQPAAPPVLKKPSIAAMGVPRPPTREGGPLDSHPQLQPEQFSGLRPPQKSSSLRRLFGRKDGNT</sequence>
<evidence type="ECO:0000256" key="1">
    <source>
        <dbReference type="SAM" id="MobiDB-lite"/>
    </source>
</evidence>
<comment type="caution">
    <text evidence="2">The sequence shown here is derived from an EMBL/GenBank/DDBJ whole genome shotgun (WGS) entry which is preliminary data.</text>
</comment>
<dbReference type="Proteomes" id="UP000813385">
    <property type="component" value="Unassembled WGS sequence"/>
</dbReference>
<accession>A0A8K0TR22</accession>
<gene>
    <name evidence="2" type="ORF">B0T11DRAFT_5888</name>
</gene>
<proteinExistence type="predicted"/>
<evidence type="ECO:0000313" key="3">
    <source>
        <dbReference type="Proteomes" id="UP000813385"/>
    </source>
</evidence>
<dbReference type="EMBL" id="JAGPXD010000001">
    <property type="protein sequence ID" value="KAH7375075.1"/>
    <property type="molecule type" value="Genomic_DNA"/>
</dbReference>
<dbReference type="AlphaFoldDB" id="A0A8K0TR22"/>
<name>A0A8K0TR22_9PEZI</name>
<evidence type="ECO:0008006" key="4">
    <source>
        <dbReference type="Google" id="ProtNLM"/>
    </source>
</evidence>
<dbReference type="OrthoDB" id="371463at2759"/>
<organism evidence="2 3">
    <name type="scientific">Plectosphaerella cucumerina</name>
    <dbReference type="NCBI Taxonomy" id="40658"/>
    <lineage>
        <taxon>Eukaryota</taxon>
        <taxon>Fungi</taxon>
        <taxon>Dikarya</taxon>
        <taxon>Ascomycota</taxon>
        <taxon>Pezizomycotina</taxon>
        <taxon>Sordariomycetes</taxon>
        <taxon>Hypocreomycetidae</taxon>
        <taxon>Glomerellales</taxon>
        <taxon>Plectosphaerellaceae</taxon>
        <taxon>Plectosphaerella</taxon>
    </lineage>
</organism>